<dbReference type="GO" id="GO:0005576">
    <property type="term" value="C:extracellular region"/>
    <property type="evidence" value="ECO:0007669"/>
    <property type="project" value="UniProtKB-SubCell"/>
</dbReference>
<feature type="signal peptide" evidence="12">
    <location>
        <begin position="1"/>
        <end position="20"/>
    </location>
</feature>
<keyword evidence="9" id="KW-0862">Zinc</keyword>
<evidence type="ECO:0000256" key="7">
    <source>
        <dbReference type="ARBA" id="ARBA00022679"/>
    </source>
</evidence>
<dbReference type="InterPro" id="IPR007484">
    <property type="entry name" value="Peptidase_M28"/>
</dbReference>
<dbReference type="OrthoDB" id="3907302at2759"/>
<dbReference type="SUPFAM" id="SSF53187">
    <property type="entry name" value="Zn-dependent exopeptidases"/>
    <property type="match status" value="1"/>
</dbReference>
<evidence type="ECO:0000256" key="10">
    <source>
        <dbReference type="ARBA" id="ARBA00023157"/>
    </source>
</evidence>
<evidence type="ECO:0000256" key="12">
    <source>
        <dbReference type="SAM" id="SignalP"/>
    </source>
</evidence>
<keyword evidence="8" id="KW-0479">Metal-binding</keyword>
<evidence type="ECO:0000256" key="2">
    <source>
        <dbReference type="ARBA" id="ARBA00004613"/>
    </source>
</evidence>
<dbReference type="Proteomes" id="UP000192578">
    <property type="component" value="Unassembled WGS sequence"/>
</dbReference>
<comment type="similarity">
    <text evidence="3">Belongs to the glutaminyl-peptide cyclotransferase family.</text>
</comment>
<comment type="subcellular location">
    <subcellularLocation>
        <location evidence="2">Secreted</location>
    </subcellularLocation>
</comment>
<keyword evidence="6" id="KW-0964">Secreted</keyword>
<feature type="chain" id="PRO_5012484050" description="Glutaminyl-peptide cyclotransferase" evidence="12">
    <location>
        <begin position="21"/>
        <end position="382"/>
    </location>
</feature>
<dbReference type="PANTHER" id="PTHR12283:SF6">
    <property type="entry name" value="GLUTAMINYL-PEPTIDE CYCLOTRANSFERASE-RELATED"/>
    <property type="match status" value="1"/>
</dbReference>
<evidence type="ECO:0000256" key="3">
    <source>
        <dbReference type="ARBA" id="ARBA00006014"/>
    </source>
</evidence>
<protein>
    <recommendedName>
        <fullName evidence="5">Glutaminyl-peptide cyclotransferase</fullName>
        <ecNumber evidence="4">2.3.2.5</ecNumber>
    </recommendedName>
</protein>
<proteinExistence type="inferred from homology"/>
<dbReference type="GO" id="GO:0016603">
    <property type="term" value="F:glutaminyl-peptide cyclotransferase activity"/>
    <property type="evidence" value="ECO:0007669"/>
    <property type="project" value="UniProtKB-EC"/>
</dbReference>
<evidence type="ECO:0000256" key="6">
    <source>
        <dbReference type="ARBA" id="ARBA00022525"/>
    </source>
</evidence>
<dbReference type="FunFam" id="3.40.630.10:FF:000029">
    <property type="entry name" value="Glutaminyl-peptide cyclotransferase"/>
    <property type="match status" value="1"/>
</dbReference>
<organism evidence="14 15">
    <name type="scientific">Hypsibius exemplaris</name>
    <name type="common">Freshwater tardigrade</name>
    <dbReference type="NCBI Taxonomy" id="2072580"/>
    <lineage>
        <taxon>Eukaryota</taxon>
        <taxon>Metazoa</taxon>
        <taxon>Ecdysozoa</taxon>
        <taxon>Tardigrada</taxon>
        <taxon>Eutardigrada</taxon>
        <taxon>Parachela</taxon>
        <taxon>Hypsibioidea</taxon>
        <taxon>Hypsibiidae</taxon>
        <taxon>Hypsibius</taxon>
    </lineage>
</organism>
<comment type="catalytic activity">
    <reaction evidence="1">
        <text>N-terminal L-glutaminyl-[peptide] = N-terminal 5-oxo-L-prolyl-[peptide] + NH4(+)</text>
        <dbReference type="Rhea" id="RHEA:23652"/>
        <dbReference type="Rhea" id="RHEA-COMP:11736"/>
        <dbReference type="Rhea" id="RHEA-COMP:11846"/>
        <dbReference type="ChEBI" id="CHEBI:28938"/>
        <dbReference type="ChEBI" id="CHEBI:64722"/>
        <dbReference type="ChEBI" id="CHEBI:87215"/>
        <dbReference type="EC" id="2.3.2.5"/>
    </reaction>
</comment>
<feature type="domain" description="Peptidase M28" evidence="13">
    <location>
        <begin position="144"/>
        <end position="373"/>
    </location>
</feature>
<accession>A0A1W0W8D3</accession>
<keyword evidence="11" id="KW-0012">Acyltransferase</keyword>
<reference evidence="15" key="1">
    <citation type="submission" date="2017-01" db="EMBL/GenBank/DDBJ databases">
        <title>Comparative genomics of anhydrobiosis in the tardigrade Hypsibius dujardini.</title>
        <authorList>
            <person name="Yoshida Y."/>
            <person name="Koutsovoulos G."/>
            <person name="Laetsch D."/>
            <person name="Stevens L."/>
            <person name="Kumar S."/>
            <person name="Horikawa D."/>
            <person name="Ishino K."/>
            <person name="Komine S."/>
            <person name="Tomita M."/>
            <person name="Blaxter M."/>
            <person name="Arakawa K."/>
        </authorList>
    </citation>
    <scope>NUCLEOTIDE SEQUENCE [LARGE SCALE GENOMIC DNA]</scope>
    <source>
        <strain evidence="15">Z151</strain>
    </source>
</reference>
<dbReference type="Gene3D" id="3.40.630.10">
    <property type="entry name" value="Zn peptidases"/>
    <property type="match status" value="1"/>
</dbReference>
<evidence type="ECO:0000256" key="4">
    <source>
        <dbReference type="ARBA" id="ARBA00012012"/>
    </source>
</evidence>
<dbReference type="GO" id="GO:0008270">
    <property type="term" value="F:zinc ion binding"/>
    <property type="evidence" value="ECO:0007669"/>
    <property type="project" value="TreeGrafter"/>
</dbReference>
<evidence type="ECO:0000313" key="14">
    <source>
        <dbReference type="EMBL" id="OQV11412.1"/>
    </source>
</evidence>
<dbReference type="PANTHER" id="PTHR12283">
    <property type="entry name" value="GLUTAMINYL-PEPTIDE CYCLOTRANSFERASE"/>
    <property type="match status" value="1"/>
</dbReference>
<evidence type="ECO:0000313" key="15">
    <source>
        <dbReference type="Proteomes" id="UP000192578"/>
    </source>
</evidence>
<evidence type="ECO:0000256" key="5">
    <source>
        <dbReference type="ARBA" id="ARBA00016861"/>
    </source>
</evidence>
<keyword evidence="7" id="KW-0808">Transferase</keyword>
<name>A0A1W0W8D3_HYPEX</name>
<keyword evidence="12" id="KW-0732">Signal</keyword>
<dbReference type="EMBL" id="MTYJ01000172">
    <property type="protein sequence ID" value="OQV11412.1"/>
    <property type="molecule type" value="Genomic_DNA"/>
</dbReference>
<evidence type="ECO:0000259" key="13">
    <source>
        <dbReference type="Pfam" id="PF04389"/>
    </source>
</evidence>
<evidence type="ECO:0000256" key="1">
    <source>
        <dbReference type="ARBA" id="ARBA00000001"/>
    </source>
</evidence>
<dbReference type="EC" id="2.3.2.5" evidence="4"/>
<dbReference type="AlphaFoldDB" id="A0A1W0W8D3"/>
<gene>
    <name evidence="14" type="ORF">BV898_14289</name>
</gene>
<evidence type="ECO:0000256" key="9">
    <source>
        <dbReference type="ARBA" id="ARBA00022833"/>
    </source>
</evidence>
<dbReference type="Pfam" id="PF04389">
    <property type="entry name" value="Peptidase_M28"/>
    <property type="match status" value="1"/>
</dbReference>
<keyword evidence="10" id="KW-1015">Disulfide bond</keyword>
<dbReference type="CDD" id="cd03880">
    <property type="entry name" value="M28_QC_like"/>
    <property type="match status" value="1"/>
</dbReference>
<evidence type="ECO:0000256" key="8">
    <source>
        <dbReference type="ARBA" id="ARBA00022723"/>
    </source>
</evidence>
<sequence>MWRPSFRTAVFLAMLALALAYLLQLVSLAAPGDATRAGIARQTDDVESRRLASNAPAWSVAQLRITPTTPLSDENLRLLAGLSNKEQFLRLVQPILIPRVSGTPGNLLVQQHIIQTLRSIGYTIETDSFQDTPPAPHSRRTFTNIIATLDPNAPRRLVLACHFDSKFDNRGEFIGATDSAVPCAMLLDLAATLRGHVDSRPTKSDITLQLLFLDGEEAFGEWSSTDSLYGARHLSAQLQQKRNRFAPGVPNLSELSSMDLFVLLDLIGTTDTQFVSFYPETAAYYTSLAGAEDRLSNMRLIKQWGRSAFYFGRTALPLGSSIDDDHRPFKEKGVKIVHLISYPFPSVWHQYSDNEANIHYQTVDDINKIMRVFVCEYLSCRF</sequence>
<evidence type="ECO:0000256" key="11">
    <source>
        <dbReference type="ARBA" id="ARBA00023315"/>
    </source>
</evidence>
<comment type="caution">
    <text evidence="14">The sequence shown here is derived from an EMBL/GenBank/DDBJ whole genome shotgun (WGS) entry which is preliminary data.</text>
</comment>
<dbReference type="InterPro" id="IPR040234">
    <property type="entry name" value="QC/QCL"/>
</dbReference>
<dbReference type="InterPro" id="IPR037457">
    <property type="entry name" value="M28_QC"/>
</dbReference>
<keyword evidence="15" id="KW-1185">Reference proteome</keyword>